<evidence type="ECO:0000313" key="2">
    <source>
        <dbReference type="Proteomes" id="UP000604341"/>
    </source>
</evidence>
<comment type="caution">
    <text evidence="1">The sequence shown here is derived from an EMBL/GenBank/DDBJ whole genome shotgun (WGS) entry which is preliminary data.</text>
</comment>
<sequence>MPLLTPTQLRDLTEQVGFVRYLRDLPALKAQFAKIGPQGWAAMVQGSAPPDPYHDEAWAIFLRPYDLPEFRAPQLHSAAARDLAAADLVGRAPRWVLSLLEPEELKHIEEVKK</sequence>
<dbReference type="RefSeq" id="WP_189067575.1">
    <property type="nucleotide sequence ID" value="NZ_BMPE01000001.1"/>
</dbReference>
<dbReference type="Proteomes" id="UP000604341">
    <property type="component" value="Unassembled WGS sequence"/>
</dbReference>
<name>A0ABQ2FI11_9DEIO</name>
<accession>A0ABQ2FI11</accession>
<protein>
    <submittedName>
        <fullName evidence="1">Uncharacterized protein</fullName>
    </submittedName>
</protein>
<evidence type="ECO:0000313" key="1">
    <source>
        <dbReference type="EMBL" id="GGK91351.1"/>
    </source>
</evidence>
<dbReference type="EMBL" id="BMPE01000001">
    <property type="protein sequence ID" value="GGK91351.1"/>
    <property type="molecule type" value="Genomic_DNA"/>
</dbReference>
<proteinExistence type="predicted"/>
<organism evidence="1 2">
    <name type="scientific">Deinococcus radiotolerans</name>
    <dbReference type="NCBI Taxonomy" id="1309407"/>
    <lineage>
        <taxon>Bacteria</taxon>
        <taxon>Thermotogati</taxon>
        <taxon>Deinococcota</taxon>
        <taxon>Deinococci</taxon>
        <taxon>Deinococcales</taxon>
        <taxon>Deinococcaceae</taxon>
        <taxon>Deinococcus</taxon>
    </lineage>
</organism>
<gene>
    <name evidence="1" type="ORF">GCM10010844_07320</name>
</gene>
<reference evidence="2" key="1">
    <citation type="journal article" date="2019" name="Int. J. Syst. Evol. Microbiol.">
        <title>The Global Catalogue of Microorganisms (GCM) 10K type strain sequencing project: providing services to taxonomists for standard genome sequencing and annotation.</title>
        <authorList>
            <consortium name="The Broad Institute Genomics Platform"/>
            <consortium name="The Broad Institute Genome Sequencing Center for Infectious Disease"/>
            <person name="Wu L."/>
            <person name="Ma J."/>
        </authorList>
    </citation>
    <scope>NUCLEOTIDE SEQUENCE [LARGE SCALE GENOMIC DNA]</scope>
    <source>
        <strain evidence="2">JCM 19173</strain>
    </source>
</reference>
<keyword evidence="2" id="KW-1185">Reference proteome</keyword>